<comment type="caution">
    <text evidence="2">The sequence shown here is derived from an EMBL/GenBank/DDBJ whole genome shotgun (WGS) entry which is preliminary data.</text>
</comment>
<dbReference type="Proteomes" id="UP000729402">
    <property type="component" value="Unassembled WGS sequence"/>
</dbReference>
<dbReference type="AlphaFoldDB" id="A0A8J5QVZ1"/>
<reference evidence="2" key="1">
    <citation type="journal article" date="2021" name="bioRxiv">
        <title>Whole Genome Assembly and Annotation of Northern Wild Rice, Zizania palustris L., Supports a Whole Genome Duplication in the Zizania Genus.</title>
        <authorList>
            <person name="Haas M."/>
            <person name="Kono T."/>
            <person name="Macchietto M."/>
            <person name="Millas R."/>
            <person name="McGilp L."/>
            <person name="Shao M."/>
            <person name="Duquette J."/>
            <person name="Hirsch C.N."/>
            <person name="Kimball J."/>
        </authorList>
    </citation>
    <scope>NUCLEOTIDE SEQUENCE</scope>
    <source>
        <tissue evidence="2">Fresh leaf tissue</tissue>
    </source>
</reference>
<gene>
    <name evidence="2" type="ORF">GUJ93_ZPchr0710g2697</name>
</gene>
<protein>
    <submittedName>
        <fullName evidence="2">Uncharacterized protein</fullName>
    </submittedName>
</protein>
<accession>A0A8J5QVZ1</accession>
<keyword evidence="3" id="KW-1185">Reference proteome</keyword>
<evidence type="ECO:0000256" key="1">
    <source>
        <dbReference type="SAM" id="MobiDB-lite"/>
    </source>
</evidence>
<feature type="compositionally biased region" description="Pro residues" evidence="1">
    <location>
        <begin position="15"/>
        <end position="32"/>
    </location>
</feature>
<name>A0A8J5QVZ1_ZIZPA</name>
<feature type="region of interest" description="Disordered" evidence="1">
    <location>
        <begin position="1"/>
        <end position="144"/>
    </location>
</feature>
<proteinExistence type="predicted"/>
<reference evidence="2" key="2">
    <citation type="submission" date="2021-02" db="EMBL/GenBank/DDBJ databases">
        <authorList>
            <person name="Kimball J.A."/>
            <person name="Haas M.W."/>
            <person name="Macchietto M."/>
            <person name="Kono T."/>
            <person name="Duquette J."/>
            <person name="Shao M."/>
        </authorList>
    </citation>
    <scope>NUCLEOTIDE SEQUENCE</scope>
    <source>
        <tissue evidence="2">Fresh leaf tissue</tissue>
    </source>
</reference>
<sequence>MKPREVRLRHALPQPKTPPPPPRQRAAPPHPPIGARSPPRPCRLHQGTPDPSPKPPRDLRHAGASPPSDDRQSYRHHRSPRVLRHASEPSTPKKPTRSLRSAALPPASPRAATSRRIAARPPTRTHPSHPAVAAQTHHRDSRTT</sequence>
<evidence type="ECO:0000313" key="3">
    <source>
        <dbReference type="Proteomes" id="UP000729402"/>
    </source>
</evidence>
<organism evidence="2 3">
    <name type="scientific">Zizania palustris</name>
    <name type="common">Northern wild rice</name>
    <dbReference type="NCBI Taxonomy" id="103762"/>
    <lineage>
        <taxon>Eukaryota</taxon>
        <taxon>Viridiplantae</taxon>
        <taxon>Streptophyta</taxon>
        <taxon>Embryophyta</taxon>
        <taxon>Tracheophyta</taxon>
        <taxon>Spermatophyta</taxon>
        <taxon>Magnoliopsida</taxon>
        <taxon>Liliopsida</taxon>
        <taxon>Poales</taxon>
        <taxon>Poaceae</taxon>
        <taxon>BOP clade</taxon>
        <taxon>Oryzoideae</taxon>
        <taxon>Oryzeae</taxon>
        <taxon>Zizaniinae</taxon>
        <taxon>Zizania</taxon>
    </lineage>
</organism>
<evidence type="ECO:0000313" key="2">
    <source>
        <dbReference type="EMBL" id="KAG8044360.1"/>
    </source>
</evidence>
<feature type="compositionally biased region" description="Basic residues" evidence="1">
    <location>
        <begin position="74"/>
        <end position="84"/>
    </location>
</feature>
<feature type="compositionally biased region" description="Low complexity" evidence="1">
    <location>
        <begin position="98"/>
        <end position="122"/>
    </location>
</feature>
<dbReference type="EMBL" id="JAAALK010000745">
    <property type="protein sequence ID" value="KAG8044360.1"/>
    <property type="molecule type" value="Genomic_DNA"/>
</dbReference>